<sequence length="124" mass="14282">MNVKELMKKVETGDLESYVSLAECYWNGDGVKKSKTKAKELLDEGAQKGSGECAYRLGMLYEKGLTVDQSYETARSYFMLAARNHHPAGTYKLAYYYQYGYGIYKDQNEAKKYYQQAKELGYQE</sequence>
<dbReference type="PANTHER" id="PTHR11102">
    <property type="entry name" value="SEL-1-LIKE PROTEIN"/>
    <property type="match status" value="1"/>
</dbReference>
<dbReference type="PANTHER" id="PTHR11102:SF160">
    <property type="entry name" value="ERAD-ASSOCIATED E3 UBIQUITIN-PROTEIN LIGASE COMPONENT HRD3"/>
    <property type="match status" value="1"/>
</dbReference>
<proteinExistence type="predicted"/>
<organism evidence="1 2">
    <name type="scientific">Sharpea porci</name>
    <dbReference type="NCBI Taxonomy" id="2652286"/>
    <lineage>
        <taxon>Bacteria</taxon>
        <taxon>Bacillati</taxon>
        <taxon>Bacillota</taxon>
        <taxon>Erysipelotrichia</taxon>
        <taxon>Erysipelotrichales</taxon>
        <taxon>Coprobacillaceae</taxon>
        <taxon>Sharpea</taxon>
    </lineage>
</organism>
<dbReference type="Proteomes" id="UP000442619">
    <property type="component" value="Unassembled WGS sequence"/>
</dbReference>
<dbReference type="InterPro" id="IPR006597">
    <property type="entry name" value="Sel1-like"/>
</dbReference>
<reference evidence="1 2" key="1">
    <citation type="submission" date="2019-08" db="EMBL/GenBank/DDBJ databases">
        <title>In-depth cultivation of the pig gut microbiome towards novel bacterial diversity and tailored functional studies.</title>
        <authorList>
            <person name="Wylensek D."/>
            <person name="Hitch T.C.A."/>
            <person name="Clavel T."/>
        </authorList>
    </citation>
    <scope>NUCLEOTIDE SEQUENCE [LARGE SCALE GENOMIC DNA]</scope>
    <source>
        <strain evidence="1 2">CA-Schmier-601-WT-3</strain>
    </source>
</reference>
<keyword evidence="2" id="KW-1185">Reference proteome</keyword>
<dbReference type="Gene3D" id="1.25.40.10">
    <property type="entry name" value="Tetratricopeptide repeat domain"/>
    <property type="match status" value="1"/>
</dbReference>
<dbReference type="EMBL" id="VUNM01000013">
    <property type="protein sequence ID" value="MST89295.1"/>
    <property type="molecule type" value="Genomic_DNA"/>
</dbReference>
<dbReference type="InterPro" id="IPR050767">
    <property type="entry name" value="Sel1_AlgK"/>
</dbReference>
<name>A0A844FUJ1_9FIRM</name>
<protein>
    <submittedName>
        <fullName evidence="1">Sel1 repeat family protein</fullName>
    </submittedName>
</protein>
<dbReference type="InterPro" id="IPR011990">
    <property type="entry name" value="TPR-like_helical_dom_sf"/>
</dbReference>
<dbReference type="SMART" id="SM00671">
    <property type="entry name" value="SEL1"/>
    <property type="match status" value="3"/>
</dbReference>
<evidence type="ECO:0000313" key="1">
    <source>
        <dbReference type="EMBL" id="MST89295.1"/>
    </source>
</evidence>
<dbReference type="Pfam" id="PF08238">
    <property type="entry name" value="Sel1"/>
    <property type="match status" value="3"/>
</dbReference>
<accession>A0A844FUJ1</accession>
<dbReference type="AlphaFoldDB" id="A0A844FUJ1"/>
<comment type="caution">
    <text evidence="1">The sequence shown here is derived from an EMBL/GenBank/DDBJ whole genome shotgun (WGS) entry which is preliminary data.</text>
</comment>
<dbReference type="SUPFAM" id="SSF81901">
    <property type="entry name" value="HCP-like"/>
    <property type="match status" value="1"/>
</dbReference>
<evidence type="ECO:0000313" key="2">
    <source>
        <dbReference type="Proteomes" id="UP000442619"/>
    </source>
</evidence>
<gene>
    <name evidence="1" type="ORF">FYJ79_06865</name>
</gene>